<keyword evidence="2" id="KW-0808">Transferase</keyword>
<keyword evidence="2" id="KW-0489">Methyltransferase</keyword>
<dbReference type="SUPFAM" id="SSF53335">
    <property type="entry name" value="S-adenosyl-L-methionine-dependent methyltransferases"/>
    <property type="match status" value="1"/>
</dbReference>
<dbReference type="Proteomes" id="UP001432180">
    <property type="component" value="Chromosome"/>
</dbReference>
<dbReference type="GO" id="GO:0008168">
    <property type="term" value="F:methyltransferase activity"/>
    <property type="evidence" value="ECO:0007669"/>
    <property type="project" value="UniProtKB-KW"/>
</dbReference>
<dbReference type="InterPro" id="IPR029063">
    <property type="entry name" value="SAM-dependent_MTases_sf"/>
</dbReference>
<protein>
    <submittedName>
        <fullName evidence="2">2-O-methyltransferase NoeI</fullName>
        <ecNumber evidence="2">2.1.1.-</ecNumber>
    </submittedName>
</protein>
<sequence length="258" mass="29486">MTNPHMRYPVMSQSLRLARTIAPQAMQEIIDIGVQVKTDFLMAVFPDRHHHLFEPSPAYHAKLEENYRAAGVDYTLHKIALSDADGILHLHETSVDGSGRVTHTQIRPERDEAMPFLVGIKEIPTRRLDTVFAQQPPADLSYLVKLDVDGVEEQIIAGGQQVLRNASFIIIETSISRQDLCRRAALLEQLGFRVFDLCDNAYYYGQLALVDLVMINNRLRAAELKFRPWEYSEGKVHWPKWQHGFKHLDDTPVDDPFA</sequence>
<dbReference type="PANTHER" id="PTHR36973:SF4">
    <property type="entry name" value="NODULATION PROTEIN"/>
    <property type="match status" value="1"/>
</dbReference>
<evidence type="ECO:0000313" key="3">
    <source>
        <dbReference type="Proteomes" id="UP001432180"/>
    </source>
</evidence>
<dbReference type="PANTHER" id="PTHR36973">
    <property type="entry name" value="SLL1456 PROTEIN-RELATED"/>
    <property type="match status" value="1"/>
</dbReference>
<dbReference type="NCBIfam" id="TIGR01444">
    <property type="entry name" value="fkbM_fam"/>
    <property type="match status" value="1"/>
</dbReference>
<evidence type="ECO:0000313" key="2">
    <source>
        <dbReference type="EMBL" id="WPL15317.1"/>
    </source>
</evidence>
<keyword evidence="3" id="KW-1185">Reference proteome</keyword>
<proteinExistence type="predicted"/>
<dbReference type="InterPro" id="IPR006342">
    <property type="entry name" value="FkbM_mtfrase"/>
</dbReference>
<dbReference type="EMBL" id="CP121472">
    <property type="protein sequence ID" value="WPL15317.1"/>
    <property type="molecule type" value="Genomic_DNA"/>
</dbReference>
<dbReference type="GO" id="GO:0032259">
    <property type="term" value="P:methylation"/>
    <property type="evidence" value="ECO:0007669"/>
    <property type="project" value="UniProtKB-KW"/>
</dbReference>
<feature type="domain" description="Methyltransferase FkbM" evidence="1">
    <location>
        <begin position="41"/>
        <end position="193"/>
    </location>
</feature>
<dbReference type="Gene3D" id="3.40.50.150">
    <property type="entry name" value="Vaccinia Virus protein VP39"/>
    <property type="match status" value="1"/>
</dbReference>
<accession>A0ABZ0S1T5</accession>
<dbReference type="InterPro" id="IPR053188">
    <property type="entry name" value="FkbM_Methyltransferase"/>
</dbReference>
<evidence type="ECO:0000259" key="1">
    <source>
        <dbReference type="Pfam" id="PF05050"/>
    </source>
</evidence>
<reference evidence="2 3" key="1">
    <citation type="journal article" date="2023" name="Microorganisms">
        <title>Thiorhodovibrio frisius and Trv. litoralis spp. nov., Two Novel Members from a Clade of Fastidious Purple Sulfur Bacteria That Exhibit Unique Red-Shifted Light-Harvesting Capabilities.</title>
        <authorList>
            <person name="Methner A."/>
            <person name="Kuzyk S.B."/>
            <person name="Petersen J."/>
            <person name="Bauer S."/>
            <person name="Brinkmann H."/>
            <person name="Sichau K."/>
            <person name="Wanner G."/>
            <person name="Wolf J."/>
            <person name="Neumann-Schaal M."/>
            <person name="Henke P."/>
            <person name="Tank M."/>
            <person name="Sproer C."/>
            <person name="Bunk B."/>
            <person name="Overmann J."/>
        </authorList>
    </citation>
    <scope>NUCLEOTIDE SEQUENCE [LARGE SCALE GENOMIC DNA]</scope>
    <source>
        <strain evidence="2 3">DSM 6702</strain>
    </source>
</reference>
<gene>
    <name evidence="2" type="primary">noeI</name>
    <name evidence="2" type="ORF">Thiowin_00208</name>
</gene>
<dbReference type="Pfam" id="PF05050">
    <property type="entry name" value="Methyltransf_21"/>
    <property type="match status" value="1"/>
</dbReference>
<dbReference type="EC" id="2.1.1.-" evidence="2"/>
<name>A0ABZ0S1T5_9GAMM</name>
<organism evidence="2 3">
    <name type="scientific">Thiorhodovibrio winogradskyi</name>
    <dbReference type="NCBI Taxonomy" id="77007"/>
    <lineage>
        <taxon>Bacteria</taxon>
        <taxon>Pseudomonadati</taxon>
        <taxon>Pseudomonadota</taxon>
        <taxon>Gammaproteobacteria</taxon>
        <taxon>Chromatiales</taxon>
        <taxon>Chromatiaceae</taxon>
        <taxon>Thiorhodovibrio</taxon>
    </lineage>
</organism>